<dbReference type="SUPFAM" id="SSF56112">
    <property type="entry name" value="Protein kinase-like (PK-like)"/>
    <property type="match status" value="1"/>
</dbReference>
<accession>A0ABR2IFI8</accession>
<proteinExistence type="predicted"/>
<protein>
    <recommendedName>
        <fullName evidence="2">Protein kinase domain-containing protein</fullName>
    </recommendedName>
</protein>
<feature type="compositionally biased region" description="Polar residues" evidence="1">
    <location>
        <begin position="1096"/>
        <end position="1120"/>
    </location>
</feature>
<keyword evidence="4" id="KW-1185">Reference proteome</keyword>
<feature type="region of interest" description="Disordered" evidence="1">
    <location>
        <begin position="769"/>
        <end position="804"/>
    </location>
</feature>
<dbReference type="PANTHER" id="PTHR24359:SF1">
    <property type="entry name" value="INHIBITOR OF NUCLEAR FACTOR KAPPA-B KINASE EPSILON SUBUNIT HOMOLOG 1-RELATED"/>
    <property type="match status" value="1"/>
</dbReference>
<dbReference type="Pfam" id="PF00069">
    <property type="entry name" value="Pkinase"/>
    <property type="match status" value="1"/>
</dbReference>
<evidence type="ECO:0000259" key="2">
    <source>
        <dbReference type="PROSITE" id="PS50011"/>
    </source>
</evidence>
<reference evidence="3 4" key="1">
    <citation type="journal article" date="2024" name="IMA Fungus">
        <title>Apiospora arundinis, a panoply of carbohydrate-active enzymes and secondary metabolites.</title>
        <authorList>
            <person name="Sorensen T."/>
            <person name="Petersen C."/>
            <person name="Muurmann A.T."/>
            <person name="Christiansen J.V."/>
            <person name="Brundto M.L."/>
            <person name="Overgaard C.K."/>
            <person name="Boysen A.T."/>
            <person name="Wollenberg R.D."/>
            <person name="Larsen T.O."/>
            <person name="Sorensen J.L."/>
            <person name="Nielsen K.L."/>
            <person name="Sondergaard T.E."/>
        </authorList>
    </citation>
    <scope>NUCLEOTIDE SEQUENCE [LARGE SCALE GENOMIC DNA]</scope>
    <source>
        <strain evidence="3 4">AAU 773</strain>
    </source>
</reference>
<feature type="domain" description="Protein kinase" evidence="2">
    <location>
        <begin position="206"/>
        <end position="552"/>
    </location>
</feature>
<dbReference type="Gene3D" id="1.10.510.10">
    <property type="entry name" value="Transferase(Phosphotransferase) domain 1"/>
    <property type="match status" value="1"/>
</dbReference>
<dbReference type="InterPro" id="IPR000719">
    <property type="entry name" value="Prot_kinase_dom"/>
</dbReference>
<feature type="region of interest" description="Disordered" evidence="1">
    <location>
        <begin position="607"/>
        <end position="657"/>
    </location>
</feature>
<dbReference type="PANTHER" id="PTHR24359">
    <property type="entry name" value="SERINE/THREONINE-PROTEIN KINASE SBK1"/>
    <property type="match status" value="1"/>
</dbReference>
<feature type="region of interest" description="Disordered" evidence="1">
    <location>
        <begin position="811"/>
        <end position="830"/>
    </location>
</feature>
<gene>
    <name evidence="3" type="ORF">PGQ11_008454</name>
</gene>
<sequence>MTSSLAQQPPSILETFKTKLNNDWRYHACHWHDANSKGGCLRAGSESGEWVTHCCTKDFYHTSEIVKWMRQKNGKTGLTNLSALLSAAQDSGHHLRNQPGRLKASDLEKIGRESYIVFAILLNLDCGFLIRTFQRFGITDGNLSNEGLSNLDTLKEDLQQSSVSDVNKLLNMFDDMRFMFQHVVMDLNTPTVYSDRRRGRWISPFCRRQLINNKGGTAQVWQVSVQDRFLSTGLKERLKRSEYNDPVYGKCYSMALKTFTSENKHVFNQEKLNYSAVEGLAGMVQYLGEYEVDEETDGQRVVRTWNLLLEFGDLDLEELFFSPKDPPSAFDTILGFWEALSKVAEAVERIHNLEAQRDSGDSVRYHGWHADIKPDNILRVHGEFKLADLGFAKFRMKDETGLEPKTILTGLTETYGAPETDIKRRGRPRGTLTDYTQKIDIWSLGCVFSVAATWVVLGRQGVWVYEKLRQNAIKQLRGSNSGRQPTADDAFHDGQEVLVAVTAWHNHLRSSMRKSDTITSKILDLVDTEMLRREPRERLSSIDLLLRFAEFIPAARATHDWHVQRGEWTPLSDYIKDAVRQVEEEAELLADMDGEGDTVKAMLSQNQSAGGRSSGAMLAHNSHQSNRRNKSEFMRQAKKSMRLPRRDHIGTSSHLSSRTGKSIFVTARPASGVFAGELRLSPAPEIPVAPHLRERKDEETPSASNPPTIVIGEAQVESPKLMAEHEPEIQPGGAHHLEDTQTPELEAITQPAHTRKSPPQITINTRETPETSTVLDHSAHSNGPYEVDTTPTKMARPQSMEGTGGLYTTVKSPISPSRDGMVPRTPTSGKLNSLPTRFEIEPNWQICRQLDSIKKKGFFKSLMGGNDRTLSSFLVNRDIKFVIDNGGSMRPYWPAMRTALETLASMIGSLDKDGLDMEFTLGKDYNISNAPVKRLLDRFDKACVDALQPQDDSKTGTDMAMILGQIFFDYLKDTSKPMTLIVFTDGVWDGTFSDEDVETSIVEFLRNAAIEKKPYSLRWFSIEFVSFGQAGIERLERFDNDLESKYGIRDVIDHEPVSGDVYKMILGSVNKMYDIKQSETPLTSDTPSLAPGSPLGYTTQPTAAPLVRQNSPSTSNTSRFSRVGEKLKLSFR</sequence>
<dbReference type="Proteomes" id="UP001390339">
    <property type="component" value="Unassembled WGS sequence"/>
</dbReference>
<evidence type="ECO:0000313" key="3">
    <source>
        <dbReference type="EMBL" id="KAK8862219.1"/>
    </source>
</evidence>
<name>A0ABR2IFI8_9PEZI</name>
<dbReference type="SUPFAM" id="SSF53300">
    <property type="entry name" value="vWA-like"/>
    <property type="match status" value="1"/>
</dbReference>
<dbReference type="InterPro" id="IPR011009">
    <property type="entry name" value="Kinase-like_dom_sf"/>
</dbReference>
<dbReference type="InterPro" id="IPR036465">
    <property type="entry name" value="vWFA_dom_sf"/>
</dbReference>
<dbReference type="SMART" id="SM00220">
    <property type="entry name" value="S_TKc"/>
    <property type="match status" value="1"/>
</dbReference>
<organism evidence="3 4">
    <name type="scientific">Apiospora arundinis</name>
    <dbReference type="NCBI Taxonomy" id="335852"/>
    <lineage>
        <taxon>Eukaryota</taxon>
        <taxon>Fungi</taxon>
        <taxon>Dikarya</taxon>
        <taxon>Ascomycota</taxon>
        <taxon>Pezizomycotina</taxon>
        <taxon>Sordariomycetes</taxon>
        <taxon>Xylariomycetidae</taxon>
        <taxon>Amphisphaeriales</taxon>
        <taxon>Apiosporaceae</taxon>
        <taxon>Apiospora</taxon>
    </lineage>
</organism>
<dbReference type="EMBL" id="JAPCWZ010000005">
    <property type="protein sequence ID" value="KAK8862219.1"/>
    <property type="molecule type" value="Genomic_DNA"/>
</dbReference>
<evidence type="ECO:0000256" key="1">
    <source>
        <dbReference type="SAM" id="MobiDB-lite"/>
    </source>
</evidence>
<dbReference type="PROSITE" id="PS50011">
    <property type="entry name" value="PROTEIN_KINASE_DOM"/>
    <property type="match status" value="1"/>
</dbReference>
<feature type="region of interest" description="Disordered" evidence="1">
    <location>
        <begin position="1079"/>
        <end position="1132"/>
    </location>
</feature>
<feature type="compositionally biased region" description="Basic and acidic residues" evidence="1">
    <location>
        <begin position="1122"/>
        <end position="1132"/>
    </location>
</feature>
<comment type="caution">
    <text evidence="3">The sequence shown here is derived from an EMBL/GenBank/DDBJ whole genome shotgun (WGS) entry which is preliminary data.</text>
</comment>
<evidence type="ECO:0000313" key="4">
    <source>
        <dbReference type="Proteomes" id="UP001390339"/>
    </source>
</evidence>